<evidence type="ECO:0000313" key="3">
    <source>
        <dbReference type="Proteomes" id="UP000016481"/>
    </source>
</evidence>
<feature type="compositionally biased region" description="Basic residues" evidence="1">
    <location>
        <begin position="45"/>
        <end position="56"/>
    </location>
</feature>
<dbReference type="HOGENOM" id="CLU_3003580_0_0_11"/>
<comment type="caution">
    <text evidence="2">The sequence shown here is derived from an EMBL/GenBank/DDBJ whole genome shotgun (WGS) entry which is preliminary data.</text>
</comment>
<evidence type="ECO:0000313" key="2">
    <source>
        <dbReference type="EMBL" id="ERH14808.1"/>
    </source>
</evidence>
<dbReference type="Proteomes" id="UP000016481">
    <property type="component" value="Unassembled WGS sequence"/>
</dbReference>
<dbReference type="RefSeq" id="WP_021603631.1">
    <property type="nucleotide sequence ID" value="NZ_KE951489.1"/>
</dbReference>
<dbReference type="AlphaFoldDB" id="U1R4Z6"/>
<organism evidence="2 3">
    <name type="scientific">Actinomyces graevenitzii F0530</name>
    <dbReference type="NCBI Taxonomy" id="1321817"/>
    <lineage>
        <taxon>Bacteria</taxon>
        <taxon>Bacillati</taxon>
        <taxon>Actinomycetota</taxon>
        <taxon>Actinomycetes</taxon>
        <taxon>Actinomycetales</taxon>
        <taxon>Actinomycetaceae</taxon>
        <taxon>Actinomyces</taxon>
    </lineage>
</organism>
<gene>
    <name evidence="2" type="ORF">HMPREF1978_01501</name>
</gene>
<evidence type="ECO:0000256" key="1">
    <source>
        <dbReference type="SAM" id="MobiDB-lite"/>
    </source>
</evidence>
<feature type="region of interest" description="Disordered" evidence="1">
    <location>
        <begin position="34"/>
        <end position="56"/>
    </location>
</feature>
<name>U1R4Z6_9ACTO</name>
<proteinExistence type="predicted"/>
<accession>U1R4Z6</accession>
<dbReference type="EMBL" id="AWSC01000061">
    <property type="protein sequence ID" value="ERH14808.1"/>
    <property type="molecule type" value="Genomic_DNA"/>
</dbReference>
<protein>
    <submittedName>
        <fullName evidence="2">Uncharacterized protein</fullName>
    </submittedName>
</protein>
<reference evidence="2 3" key="1">
    <citation type="submission" date="2013-08" db="EMBL/GenBank/DDBJ databases">
        <authorList>
            <person name="Weinstock G."/>
            <person name="Sodergren E."/>
            <person name="Wylie T."/>
            <person name="Fulton L."/>
            <person name="Fulton R."/>
            <person name="Fronick C."/>
            <person name="O'Laughlin M."/>
            <person name="Godfrey J."/>
            <person name="Miner T."/>
            <person name="Herter B."/>
            <person name="Appelbaum E."/>
            <person name="Cordes M."/>
            <person name="Lek S."/>
            <person name="Wollam A."/>
            <person name="Pepin K.H."/>
            <person name="Palsikar V.B."/>
            <person name="Mitreva M."/>
            <person name="Wilson R.K."/>
        </authorList>
    </citation>
    <scope>NUCLEOTIDE SEQUENCE [LARGE SCALE GENOMIC DNA]</scope>
    <source>
        <strain evidence="2 3">F0530</strain>
    </source>
</reference>
<sequence>MTEVNAVNAQPRELDSISGTELEAIRENLADNHIKPLRMSNQKAPRIHQKAARTTL</sequence>